<dbReference type="Proteomes" id="UP001501710">
    <property type="component" value="Unassembled WGS sequence"/>
</dbReference>
<accession>A0ABP8BZV9</accession>
<evidence type="ECO:0008006" key="3">
    <source>
        <dbReference type="Google" id="ProtNLM"/>
    </source>
</evidence>
<evidence type="ECO:0000313" key="2">
    <source>
        <dbReference type="Proteomes" id="UP001501710"/>
    </source>
</evidence>
<reference evidence="2" key="1">
    <citation type="journal article" date="2019" name="Int. J. Syst. Evol. Microbiol.">
        <title>The Global Catalogue of Microorganisms (GCM) 10K type strain sequencing project: providing services to taxonomists for standard genome sequencing and annotation.</title>
        <authorList>
            <consortium name="The Broad Institute Genomics Platform"/>
            <consortium name="The Broad Institute Genome Sequencing Center for Infectious Disease"/>
            <person name="Wu L."/>
            <person name="Ma J."/>
        </authorList>
    </citation>
    <scope>NUCLEOTIDE SEQUENCE [LARGE SCALE GENOMIC DNA]</scope>
    <source>
        <strain evidence="2">JCM 17440</strain>
    </source>
</reference>
<organism evidence="1 2">
    <name type="scientific">Actinomadura meridiana</name>
    <dbReference type="NCBI Taxonomy" id="559626"/>
    <lineage>
        <taxon>Bacteria</taxon>
        <taxon>Bacillati</taxon>
        <taxon>Actinomycetota</taxon>
        <taxon>Actinomycetes</taxon>
        <taxon>Streptosporangiales</taxon>
        <taxon>Thermomonosporaceae</taxon>
        <taxon>Actinomadura</taxon>
    </lineage>
</organism>
<dbReference type="EMBL" id="BAABAS010000005">
    <property type="protein sequence ID" value="GAA4230977.1"/>
    <property type="molecule type" value="Genomic_DNA"/>
</dbReference>
<comment type="caution">
    <text evidence="1">The sequence shown here is derived from an EMBL/GenBank/DDBJ whole genome shotgun (WGS) entry which is preliminary data.</text>
</comment>
<sequence length="164" mass="18821">MRFQHRGAQWRDRVSVNRAVAYRIHLDVERNRWYLTASWTCPTLKTIPLEAARTKGVVGVDTNADHFAAYRLDGHGNPVGDPRQFFFDLSGGTTHRDAQIRHAITRLLHWVKRCQVQAIGIEDLDFAQAKTREKHGGRKRFRRIVSGMPTGKLRTQCHLVKPLG</sequence>
<keyword evidence="2" id="KW-1185">Reference proteome</keyword>
<name>A0ABP8BZV9_9ACTN</name>
<evidence type="ECO:0000313" key="1">
    <source>
        <dbReference type="EMBL" id="GAA4230977.1"/>
    </source>
</evidence>
<gene>
    <name evidence="1" type="ORF">GCM10022254_27120</name>
</gene>
<proteinExistence type="predicted"/>
<protein>
    <recommendedName>
        <fullName evidence="3">Transposase</fullName>
    </recommendedName>
</protein>